<feature type="non-terminal residue" evidence="1">
    <location>
        <position position="279"/>
    </location>
</feature>
<protein>
    <submittedName>
        <fullName evidence="1">Uncharacterized protein</fullName>
    </submittedName>
</protein>
<proteinExistence type="predicted"/>
<evidence type="ECO:0000313" key="1">
    <source>
        <dbReference type="EMBL" id="JAC72071.1"/>
    </source>
</evidence>
<accession>A0A061RNG2</accession>
<dbReference type="EMBL" id="GBEZ01013965">
    <property type="protein sequence ID" value="JAC72071.1"/>
    <property type="molecule type" value="Transcribed_RNA"/>
</dbReference>
<name>A0A061RNG2_9CHLO</name>
<reference evidence="1" key="1">
    <citation type="submission" date="2014-05" db="EMBL/GenBank/DDBJ databases">
        <title>The transcriptome of the halophilic microalga Tetraselmis sp. GSL018 isolated from the Great Salt Lake, Utah.</title>
        <authorList>
            <person name="Jinkerson R.E."/>
            <person name="D'Adamo S."/>
            <person name="Posewitz M.C."/>
        </authorList>
    </citation>
    <scope>NUCLEOTIDE SEQUENCE</scope>
    <source>
        <strain evidence="1">GSL018</strain>
    </source>
</reference>
<feature type="non-terminal residue" evidence="1">
    <location>
        <position position="1"/>
    </location>
</feature>
<dbReference type="AlphaFoldDB" id="A0A061RNG2"/>
<sequence length="279" mass="29131">DPPNLPKAAAAIRAVAAAAGPDAAASLRDGLCGAHAAGVLELTLEHDPRPVQWASSKVFGSAAERRWLLRTVSEQGAQAPSLGQRLLQRVAEGLCSDSDAVLRSQALQVAVVLLMETPSLQMPLDWPSALQPFPPHTPLGHRDVLMAVCFALLLLRSSNGAPTGGAADGLGPFLASVLDLSPEACRPQKETAAWVVLKVRRRQWAPLARAAGAEAAFPEAAFAGLAAAMEGPLRADEADRVVHSALEAARDAGCEPSGLLMDAFEDLIATGLCTRIPEK</sequence>
<gene>
    <name evidence="1" type="ORF">TSPGSL018_552</name>
</gene>
<organism evidence="1">
    <name type="scientific">Tetraselmis sp. GSL018</name>
    <dbReference type="NCBI Taxonomy" id="582737"/>
    <lineage>
        <taxon>Eukaryota</taxon>
        <taxon>Viridiplantae</taxon>
        <taxon>Chlorophyta</taxon>
        <taxon>core chlorophytes</taxon>
        <taxon>Chlorodendrophyceae</taxon>
        <taxon>Chlorodendrales</taxon>
        <taxon>Chlorodendraceae</taxon>
        <taxon>Tetraselmis</taxon>
    </lineage>
</organism>